<name>A0A5M6CKK3_9BACT</name>
<dbReference type="Proteomes" id="UP000323632">
    <property type="component" value="Unassembled WGS sequence"/>
</dbReference>
<dbReference type="AlphaFoldDB" id="A0A5M6CKK3"/>
<proteinExistence type="predicted"/>
<accession>A0A5M6CKK3</accession>
<dbReference type="EMBL" id="VWSH01000003">
    <property type="protein sequence ID" value="KAA5533659.1"/>
    <property type="molecule type" value="Genomic_DNA"/>
</dbReference>
<keyword evidence="2" id="KW-1185">Reference proteome</keyword>
<protein>
    <submittedName>
        <fullName evidence="1">Uncharacterized protein</fullName>
    </submittedName>
</protein>
<dbReference type="RefSeq" id="WP_150033406.1">
    <property type="nucleotide sequence ID" value="NZ_VWSH01000003.1"/>
</dbReference>
<sequence>MPISNLNNDHFEIEDREQINQAWSTIMTILTSKTRNLTPKERLKYGSVSEENKLVVQKVLEYHENQPHLSSPDVDFWELQADWSDRMFLAGFMSKMVEATNICNNVRITHDYDAFQNSRVDYKHCKYKMETEPGAGFEAKYKDLLYFFKSYVEPAGDDTEAGNVTAGQ</sequence>
<comment type="caution">
    <text evidence="1">The sequence shown here is derived from an EMBL/GenBank/DDBJ whole genome shotgun (WGS) entry which is preliminary data.</text>
</comment>
<evidence type="ECO:0000313" key="1">
    <source>
        <dbReference type="EMBL" id="KAA5533659.1"/>
    </source>
</evidence>
<gene>
    <name evidence="1" type="ORF">F0919_14070</name>
</gene>
<evidence type="ECO:0000313" key="2">
    <source>
        <dbReference type="Proteomes" id="UP000323632"/>
    </source>
</evidence>
<organism evidence="1 2">
    <name type="scientific">Taibaiella lutea</name>
    <dbReference type="NCBI Taxonomy" id="2608001"/>
    <lineage>
        <taxon>Bacteria</taxon>
        <taxon>Pseudomonadati</taxon>
        <taxon>Bacteroidota</taxon>
        <taxon>Chitinophagia</taxon>
        <taxon>Chitinophagales</taxon>
        <taxon>Chitinophagaceae</taxon>
        <taxon>Taibaiella</taxon>
    </lineage>
</organism>
<reference evidence="1 2" key="1">
    <citation type="submission" date="2019-09" db="EMBL/GenBank/DDBJ databases">
        <title>Genome sequence and assembly of Taibaiella sp.</title>
        <authorList>
            <person name="Chhetri G."/>
        </authorList>
    </citation>
    <scope>NUCLEOTIDE SEQUENCE [LARGE SCALE GENOMIC DNA]</scope>
    <source>
        <strain evidence="1 2">KVB11</strain>
    </source>
</reference>